<keyword evidence="3" id="KW-1185">Reference proteome</keyword>
<comment type="caution">
    <text evidence="2">The sequence shown here is derived from an EMBL/GenBank/DDBJ whole genome shotgun (WGS) entry which is preliminary data.</text>
</comment>
<evidence type="ECO:0000313" key="3">
    <source>
        <dbReference type="Proteomes" id="UP001491310"/>
    </source>
</evidence>
<feature type="region of interest" description="Disordered" evidence="1">
    <location>
        <begin position="834"/>
        <end position="917"/>
    </location>
</feature>
<feature type="compositionally biased region" description="Low complexity" evidence="1">
    <location>
        <begin position="778"/>
        <end position="788"/>
    </location>
</feature>
<reference evidence="2 3" key="1">
    <citation type="journal article" date="2024" name="Nat. Commun.">
        <title>Phylogenomics reveals the evolutionary origins of lichenization in chlorophyte algae.</title>
        <authorList>
            <person name="Puginier C."/>
            <person name="Libourel C."/>
            <person name="Otte J."/>
            <person name="Skaloud P."/>
            <person name="Haon M."/>
            <person name="Grisel S."/>
            <person name="Petersen M."/>
            <person name="Berrin J.G."/>
            <person name="Delaux P.M."/>
            <person name="Dal Grande F."/>
            <person name="Keller J."/>
        </authorList>
    </citation>
    <scope>NUCLEOTIDE SEQUENCE [LARGE SCALE GENOMIC DNA]</scope>
    <source>
        <strain evidence="2 3">SAG 216-7</strain>
    </source>
</reference>
<evidence type="ECO:0000313" key="2">
    <source>
        <dbReference type="EMBL" id="KAK9901680.1"/>
    </source>
</evidence>
<evidence type="ECO:0000256" key="1">
    <source>
        <dbReference type="SAM" id="MobiDB-lite"/>
    </source>
</evidence>
<feature type="region of interest" description="Disordered" evidence="1">
    <location>
        <begin position="740"/>
        <end position="788"/>
    </location>
</feature>
<proteinExistence type="predicted"/>
<feature type="region of interest" description="Disordered" evidence="1">
    <location>
        <begin position="60"/>
        <end position="155"/>
    </location>
</feature>
<dbReference type="Proteomes" id="UP001491310">
    <property type="component" value="Unassembled WGS sequence"/>
</dbReference>
<protein>
    <submittedName>
        <fullName evidence="2">Uncharacterized protein</fullName>
    </submittedName>
</protein>
<accession>A0ABR2YBS7</accession>
<feature type="compositionally biased region" description="Polar residues" evidence="1">
    <location>
        <begin position="881"/>
        <end position="899"/>
    </location>
</feature>
<sequence length="1110" mass="112209">MQPSVLNAYGTDYDTFLANNGLGVKSQRPQSSGLSNAYSGAVKLAPADIQQLLNSMGNYPASMPEQISRPASRASSVGGPSASRHPSGASLAEILAAQPKDSPGAASTAQDFRAGVSPPDGQSMDGPPSPKPELGREGPPPATTAAAESETESGRSAFAEVANVALDEGVPEDANGQPPASTVSTMAGQAPLAPNLFDPSYAVPTGNAALNNHLMDPASLATSGGGAAARAPELTGGLGGLDMTAMQQLQQQLGGNASYNEIMEAMRMNAQQQALAQQRMQAARAGAGQVPGGLSMANPAAGNMTGMAGYTNQDLLKQQADRAGILGRNAMLQQLNKGQLPQQQPVPGRNMASPAGGLPYGMPEQRLQGMDNFGSTTPKPQPSPQQMRFGGNIGVHAINRTSAQLPGQPQAQNRAMMGGLGLNNPLMAGLAGTVAGPPRPGLKPNWQAQRVQTHAQAAVAAQQAAQVQQVQAMRLAAAKAQAQAQLNAQLQAQAQAAQAQANRNNLLAGLTPAQLNMLMNAPPQQLNQMAAQLGLLDPNPGVSGLGGVPNAGLGGMGLAQQQKLMAAAAAARGGYAPQPPQRQAARPMLSQQQLQQLYAQQAAQQAAQQGRVTPSLLNNPALAGLGGAQPPGGVQNTLGQPGGATNTRAALVDMGRGLAQAGFTVEQAVNSGLLGGFSAFDVRALSEGHQAEVARMRAARAAAQQNAQANAQQQLAQQHYLRQTQLQQLQQAQQAQATAATASYAGSDPGSHSGATPKTPAPIMNLGPGSLGQLFDWQPSQGQQAPASQDLLSSNWDLTSTQLQGGQSAAQSQLGPALSLGGISGPIEASLGVGLGPIAPRPSSDAGGSDAPFPPTLRSRSPWEGGHGGGLGAIQPGSARSGISSHATTPRSRPGTMSSLLEMGSVFGPPTGQPPIKYASQGSLDGKLPSHMRGAPGAQAPIGEGRAARSGQGEVPASLRAFWESGGLGAADASGRPLAKSISLDSARPPASSVDCAQGLPTAGNAMEPAMDLEALDAALEAAANAANATTESSAPLEPVAPAELDSFTAASYSFFNMQSSLGDPAAALGTLSLEGELEGDAGSGKDSRGGLLDDTGMTEMAEDASKSAP</sequence>
<organism evidence="2 3">
    <name type="scientific">Coccomyxa subellipsoidea</name>
    <dbReference type="NCBI Taxonomy" id="248742"/>
    <lineage>
        <taxon>Eukaryota</taxon>
        <taxon>Viridiplantae</taxon>
        <taxon>Chlorophyta</taxon>
        <taxon>core chlorophytes</taxon>
        <taxon>Trebouxiophyceae</taxon>
        <taxon>Trebouxiophyceae incertae sedis</taxon>
        <taxon>Coccomyxaceae</taxon>
        <taxon>Coccomyxa</taxon>
    </lineage>
</organism>
<dbReference type="EMBL" id="JALJOT010000017">
    <property type="protein sequence ID" value="KAK9901680.1"/>
    <property type="molecule type" value="Genomic_DNA"/>
</dbReference>
<gene>
    <name evidence="2" type="ORF">WJX75_008072</name>
</gene>
<feature type="region of interest" description="Disordered" evidence="1">
    <location>
        <begin position="618"/>
        <end position="642"/>
    </location>
</feature>
<feature type="region of interest" description="Disordered" evidence="1">
    <location>
        <begin position="1077"/>
        <end position="1110"/>
    </location>
</feature>
<name>A0ABR2YBS7_9CHLO</name>